<protein>
    <submittedName>
        <fullName evidence="2">AbrB family transcriptional regulator</fullName>
    </submittedName>
</protein>
<keyword evidence="1" id="KW-0472">Membrane</keyword>
<dbReference type="InterPro" id="IPR017516">
    <property type="entry name" value="AbrB_dup"/>
</dbReference>
<dbReference type="PANTHER" id="PTHR38457">
    <property type="entry name" value="REGULATOR ABRB-RELATED"/>
    <property type="match status" value="1"/>
</dbReference>
<feature type="transmembrane region" description="Helical" evidence="1">
    <location>
        <begin position="201"/>
        <end position="219"/>
    </location>
</feature>
<keyword evidence="1" id="KW-0812">Transmembrane</keyword>
<comment type="caution">
    <text evidence="2">The sequence shown here is derived from an EMBL/GenBank/DDBJ whole genome shotgun (WGS) entry which is preliminary data.</text>
</comment>
<evidence type="ECO:0000313" key="2">
    <source>
        <dbReference type="EMBL" id="MCL1628973.1"/>
    </source>
</evidence>
<dbReference type="Pfam" id="PF05145">
    <property type="entry name" value="AbrB"/>
    <property type="match status" value="1"/>
</dbReference>
<dbReference type="InterPro" id="IPR007820">
    <property type="entry name" value="AbrB_fam"/>
</dbReference>
<feature type="transmembrane region" description="Helical" evidence="1">
    <location>
        <begin position="138"/>
        <end position="158"/>
    </location>
</feature>
<gene>
    <name evidence="2" type="ORF">M3N55_09545</name>
</gene>
<dbReference type="PANTHER" id="PTHR38457:SF1">
    <property type="entry name" value="REGULATOR ABRB-RELATED"/>
    <property type="match status" value="1"/>
</dbReference>
<keyword evidence="3" id="KW-1185">Reference proteome</keyword>
<sequence length="345" mass="35757">MQMKIRFCLTALLAGGGGWLAQQANIPLAWLIGSLLVTMLLGLRFPITVPRKLYRSGQIIVGTAVGLSVPPEVVDRIGPHVPTILAGALISIAVGRLLAPVVARAGKLDLRTAFFAMVPAGISEMADLAARHGADAGAVALFHTLRVCFIVLLLPTLIVSLSPTTLDLHSTDGSWDRYLLIALLTGLAAAYAGNRLGLPSAFVVAPMIALALLSASGVLAAREPAILLAVAQIALGLSLGARFRADTLKRLPRALAGGIPIILLHGALMLGLAVLAAEMTGLALPELLMGFATGGTAEMVLTAQIVAADAALVAAYQVTRGLLGNLLAGPLYRWTILPRLPKNKG</sequence>
<feature type="transmembrane region" description="Helical" evidence="1">
    <location>
        <begin position="178"/>
        <end position="194"/>
    </location>
</feature>
<proteinExistence type="predicted"/>
<dbReference type="NCBIfam" id="TIGR03082">
    <property type="entry name" value="Gneg_AbrB_dup"/>
    <property type="match status" value="1"/>
</dbReference>
<organism evidence="2 3">
    <name type="scientific">Roseinatronobacter domitianus</name>
    <dbReference type="NCBI Taxonomy" id="2940293"/>
    <lineage>
        <taxon>Bacteria</taxon>
        <taxon>Pseudomonadati</taxon>
        <taxon>Pseudomonadota</taxon>
        <taxon>Alphaproteobacteria</taxon>
        <taxon>Rhodobacterales</taxon>
        <taxon>Paracoccaceae</taxon>
        <taxon>Roseinatronobacter</taxon>
    </lineage>
</organism>
<feature type="transmembrane region" description="Helical" evidence="1">
    <location>
        <begin position="225"/>
        <end position="243"/>
    </location>
</feature>
<dbReference type="RefSeq" id="WP_249058311.1">
    <property type="nucleotide sequence ID" value="NZ_JALZWP010000008.1"/>
</dbReference>
<evidence type="ECO:0000256" key="1">
    <source>
        <dbReference type="SAM" id="Phobius"/>
    </source>
</evidence>
<reference evidence="2 3" key="1">
    <citation type="submission" date="2022-05" db="EMBL/GenBank/DDBJ databases">
        <title>Seasonal and diel survey of microbial diversity of the Tyrrhenian coast.</title>
        <authorList>
            <person name="Gattoni G."/>
            <person name="Corral P."/>
        </authorList>
    </citation>
    <scope>NUCLEOTIDE SEQUENCE [LARGE SCALE GENOMIC DNA]</scope>
    <source>
        <strain evidence="2 3">V10</strain>
    </source>
</reference>
<feature type="transmembrane region" description="Helical" evidence="1">
    <location>
        <begin position="297"/>
        <end position="316"/>
    </location>
</feature>
<name>A0ABT0M2X6_9RHOB</name>
<feature type="transmembrane region" description="Helical" evidence="1">
    <location>
        <begin position="30"/>
        <end position="47"/>
    </location>
</feature>
<dbReference type="EMBL" id="JALZWP010000008">
    <property type="protein sequence ID" value="MCL1628973.1"/>
    <property type="molecule type" value="Genomic_DNA"/>
</dbReference>
<keyword evidence="1" id="KW-1133">Transmembrane helix</keyword>
<evidence type="ECO:0000313" key="3">
    <source>
        <dbReference type="Proteomes" id="UP001202550"/>
    </source>
</evidence>
<dbReference type="PIRSF" id="PIRSF038991">
    <property type="entry name" value="Protein_AbrB"/>
    <property type="match status" value="1"/>
</dbReference>
<dbReference type="Proteomes" id="UP001202550">
    <property type="component" value="Unassembled WGS sequence"/>
</dbReference>
<accession>A0ABT0M2X6</accession>
<feature type="transmembrane region" description="Helical" evidence="1">
    <location>
        <begin position="255"/>
        <end position="277"/>
    </location>
</feature>